<feature type="region of interest" description="Disordered" evidence="1">
    <location>
        <begin position="150"/>
        <end position="174"/>
    </location>
</feature>
<dbReference type="EMBL" id="JARKIF010000017">
    <property type="protein sequence ID" value="KAJ7620083.1"/>
    <property type="molecule type" value="Genomic_DNA"/>
</dbReference>
<dbReference type="Proteomes" id="UP001221142">
    <property type="component" value="Unassembled WGS sequence"/>
</dbReference>
<feature type="compositionally biased region" description="Polar residues" evidence="1">
    <location>
        <begin position="195"/>
        <end position="207"/>
    </location>
</feature>
<comment type="caution">
    <text evidence="2">The sequence shown here is derived from an EMBL/GenBank/DDBJ whole genome shotgun (WGS) entry which is preliminary data.</text>
</comment>
<accession>A0AAD7BGI3</accession>
<evidence type="ECO:0000313" key="2">
    <source>
        <dbReference type="EMBL" id="KAJ7620083.1"/>
    </source>
</evidence>
<reference evidence="2" key="1">
    <citation type="submission" date="2023-03" db="EMBL/GenBank/DDBJ databases">
        <title>Massive genome expansion in bonnet fungi (Mycena s.s.) driven by repeated elements and novel gene families across ecological guilds.</title>
        <authorList>
            <consortium name="Lawrence Berkeley National Laboratory"/>
            <person name="Harder C.B."/>
            <person name="Miyauchi S."/>
            <person name="Viragh M."/>
            <person name="Kuo A."/>
            <person name="Thoen E."/>
            <person name="Andreopoulos B."/>
            <person name="Lu D."/>
            <person name="Skrede I."/>
            <person name="Drula E."/>
            <person name="Henrissat B."/>
            <person name="Morin E."/>
            <person name="Kohler A."/>
            <person name="Barry K."/>
            <person name="LaButti K."/>
            <person name="Morin E."/>
            <person name="Salamov A."/>
            <person name="Lipzen A."/>
            <person name="Mereny Z."/>
            <person name="Hegedus B."/>
            <person name="Baldrian P."/>
            <person name="Stursova M."/>
            <person name="Weitz H."/>
            <person name="Taylor A."/>
            <person name="Grigoriev I.V."/>
            <person name="Nagy L.G."/>
            <person name="Martin F."/>
            <person name="Kauserud H."/>
        </authorList>
    </citation>
    <scope>NUCLEOTIDE SEQUENCE</scope>
    <source>
        <strain evidence="2">9284</strain>
    </source>
</reference>
<protein>
    <submittedName>
        <fullName evidence="2">Uncharacterized protein</fullName>
    </submittedName>
</protein>
<name>A0AAD7BGI3_9AGAR</name>
<evidence type="ECO:0000256" key="1">
    <source>
        <dbReference type="SAM" id="MobiDB-lite"/>
    </source>
</evidence>
<feature type="compositionally biased region" description="Polar residues" evidence="1">
    <location>
        <begin position="1"/>
        <end position="12"/>
    </location>
</feature>
<gene>
    <name evidence="2" type="ORF">FB45DRAFT_871159</name>
</gene>
<sequence>MSAAKTAQSAVLQDSREPMEDENSETTLVRSHGHPRAGLDLHRTPATALEREQSPCDDGTTRCKQEGNVHPQSVLQGPNRRNAAGSVVASNSGSRNASDGARVLALVNPAAATNEEGSTNHLQVGVGVKANDRESFARGQILVSSVTEYHPLEGPTPEKTEVLNQPMHPSDNVKAQTPAMDLRRGAYNDEFGRHTNPTTYTPRMDTRNASMGNRQLNESAAGATDIGFFGRMCRALCGCIQDPTNS</sequence>
<proteinExistence type="predicted"/>
<organism evidence="2 3">
    <name type="scientific">Roridomyces roridus</name>
    <dbReference type="NCBI Taxonomy" id="1738132"/>
    <lineage>
        <taxon>Eukaryota</taxon>
        <taxon>Fungi</taxon>
        <taxon>Dikarya</taxon>
        <taxon>Basidiomycota</taxon>
        <taxon>Agaricomycotina</taxon>
        <taxon>Agaricomycetes</taxon>
        <taxon>Agaricomycetidae</taxon>
        <taxon>Agaricales</taxon>
        <taxon>Marasmiineae</taxon>
        <taxon>Mycenaceae</taxon>
        <taxon>Roridomyces</taxon>
    </lineage>
</organism>
<evidence type="ECO:0000313" key="3">
    <source>
        <dbReference type="Proteomes" id="UP001221142"/>
    </source>
</evidence>
<feature type="compositionally biased region" description="Low complexity" evidence="1">
    <location>
        <begin position="81"/>
        <end position="98"/>
    </location>
</feature>
<feature type="compositionally biased region" description="Basic and acidic residues" evidence="1">
    <location>
        <begin position="37"/>
        <end position="67"/>
    </location>
</feature>
<feature type="region of interest" description="Disordered" evidence="1">
    <location>
        <begin position="1"/>
        <end position="100"/>
    </location>
</feature>
<dbReference type="AlphaFoldDB" id="A0AAD7BGI3"/>
<feature type="region of interest" description="Disordered" evidence="1">
    <location>
        <begin position="188"/>
        <end position="207"/>
    </location>
</feature>
<keyword evidence="3" id="KW-1185">Reference proteome</keyword>